<reference evidence="3 4" key="1">
    <citation type="submission" date="2024-06" db="EMBL/GenBank/DDBJ databases">
        <title>Chitinophaga defluvii sp. nov., isolated from municipal sewage.</title>
        <authorList>
            <person name="Zhang L."/>
        </authorList>
    </citation>
    <scope>NUCLEOTIDE SEQUENCE [LARGE SCALE GENOMIC DNA]</scope>
    <source>
        <strain evidence="3 4">H8</strain>
    </source>
</reference>
<feature type="transmembrane region" description="Helical" evidence="1">
    <location>
        <begin position="268"/>
        <end position="285"/>
    </location>
</feature>
<evidence type="ECO:0000256" key="1">
    <source>
        <dbReference type="SAM" id="Phobius"/>
    </source>
</evidence>
<protein>
    <submittedName>
        <fullName evidence="3">Gldg family protein</fullName>
    </submittedName>
</protein>
<proteinExistence type="predicted"/>
<feature type="transmembrane region" description="Helical" evidence="1">
    <location>
        <begin position="152"/>
        <end position="176"/>
    </location>
</feature>
<keyword evidence="1" id="KW-0472">Membrane</keyword>
<dbReference type="Pfam" id="PF12679">
    <property type="entry name" value="ABC2_membrane_2"/>
    <property type="match status" value="1"/>
</dbReference>
<organism evidence="3 4">
    <name type="scientific">Chitinophaga defluvii</name>
    <dbReference type="NCBI Taxonomy" id="3163343"/>
    <lineage>
        <taxon>Bacteria</taxon>
        <taxon>Pseudomonadati</taxon>
        <taxon>Bacteroidota</taxon>
        <taxon>Chitinophagia</taxon>
        <taxon>Chitinophagales</taxon>
        <taxon>Chitinophagaceae</taxon>
        <taxon>Chitinophaga</taxon>
    </lineage>
</organism>
<name>A0ABV2T398_9BACT</name>
<feature type="transmembrane region" description="Helical" evidence="1">
    <location>
        <begin position="122"/>
        <end position="145"/>
    </location>
</feature>
<sequence>MKLIYKIARTELRNLFYSPVAWFLTIVFLIQCAVFYTYALEPFVKWQEMMIKNNPNFKNLGIPLTKLVFLSGNVVFVNALQNLYLFLPLLTMGLISREINNGTIKLLYSSPVKTHQIVLGKYLALMAYNLLLVSIVGAFVVMGLFNIQDVEYGILLSSLLGFFLLVCAYTAIGMFMSSLTTYQIVSAISTFMLIFILSYIGRLWQKYDFVRDLTYFLSISGRTARMLQGLITSKDVIYFLVIVFMFIGFTFIKLKGARESKPWFVKTGRYLAVIVIGLMIGYVFSRPGLIGYWDTSYGKMNTLHPNTQQIISELGDEPMEVTLYTNLLGIGAQHGLPEARNRYLSLLWERYLRFKPNIRFRYVYYYDVPPESYHYKQFPGKNIAEIAAQIASTMEVDTTGFLPPEKIRKIFSPEEENYRLVIGLSYKGKTTFIRTFDDPTFWPDEMNVAAAVKRLLQDKMPRILYTSGNLERSIYKKGEREYFLHSIARSFRGSLINVGFDVDTINLETQKIPEGITALVIGDPKIPLSNVVQDKIRQYLADGGNAMFFGEPGKQYVLNPLLAGVGLQLADGILVEPSKDEMPDMVRPYVTPEATALAEEEVLLRLRKSQDTLSLFSPGATEVVVTSDSIGVVKPLLLTLPGKAWLKAGTLVRDSVTPMFSPQEGDLKKTSFPVVVALERQINHKSQRIIAAGDADMMSSLRGGGSVIGRSYFSWMDNNRFPIYAPHPAPQDTKLNLSVAGFKVIQVIYIWVLPALILLLGVVILLRRKRK</sequence>
<keyword evidence="1" id="KW-0812">Transmembrane</keyword>
<dbReference type="InterPro" id="IPR019196">
    <property type="entry name" value="ABC_transp_unknown"/>
</dbReference>
<feature type="transmembrane region" description="Helical" evidence="1">
    <location>
        <begin position="182"/>
        <end position="201"/>
    </location>
</feature>
<evidence type="ECO:0000313" key="4">
    <source>
        <dbReference type="Proteomes" id="UP001549749"/>
    </source>
</evidence>
<keyword evidence="1" id="KW-1133">Transmembrane helix</keyword>
<feature type="transmembrane region" description="Helical" evidence="1">
    <location>
        <begin position="20"/>
        <end position="39"/>
    </location>
</feature>
<feature type="transmembrane region" description="Helical" evidence="1">
    <location>
        <begin position="748"/>
        <end position="766"/>
    </location>
</feature>
<evidence type="ECO:0000259" key="2">
    <source>
        <dbReference type="Pfam" id="PF09822"/>
    </source>
</evidence>
<feature type="domain" description="ABC-type uncharacterised transport system" evidence="2">
    <location>
        <begin position="463"/>
        <end position="702"/>
    </location>
</feature>
<dbReference type="EMBL" id="JBEXAC010000001">
    <property type="protein sequence ID" value="MET6997506.1"/>
    <property type="molecule type" value="Genomic_DNA"/>
</dbReference>
<evidence type="ECO:0000313" key="3">
    <source>
        <dbReference type="EMBL" id="MET6997506.1"/>
    </source>
</evidence>
<dbReference type="RefSeq" id="WP_354660142.1">
    <property type="nucleotide sequence ID" value="NZ_JBEXAC010000001.1"/>
</dbReference>
<keyword evidence="4" id="KW-1185">Reference proteome</keyword>
<comment type="caution">
    <text evidence="3">The sequence shown here is derived from an EMBL/GenBank/DDBJ whole genome shotgun (WGS) entry which is preliminary data.</text>
</comment>
<dbReference type="PANTHER" id="PTHR43471">
    <property type="entry name" value="ABC TRANSPORTER PERMEASE"/>
    <property type="match status" value="1"/>
</dbReference>
<feature type="transmembrane region" description="Helical" evidence="1">
    <location>
        <begin position="237"/>
        <end position="256"/>
    </location>
</feature>
<accession>A0ABV2T398</accession>
<dbReference type="Pfam" id="PF09822">
    <property type="entry name" value="ABC_transp_aux"/>
    <property type="match status" value="1"/>
</dbReference>
<dbReference type="Proteomes" id="UP001549749">
    <property type="component" value="Unassembled WGS sequence"/>
</dbReference>
<gene>
    <name evidence="3" type="ORF">ABR189_09005</name>
</gene>